<protein>
    <submittedName>
        <fullName evidence="4">Nudix domain protein, putative</fullName>
    </submittedName>
</protein>
<gene>
    <name evidence="4" type="ORF">TTHERM_00238800</name>
</gene>
<dbReference type="PANTHER" id="PTHR13994">
    <property type="entry name" value="NUDIX HYDROLASE RELATED"/>
    <property type="match status" value="1"/>
</dbReference>
<evidence type="ECO:0000256" key="2">
    <source>
        <dbReference type="ARBA" id="ARBA00022801"/>
    </source>
</evidence>
<evidence type="ECO:0000313" key="4">
    <source>
        <dbReference type="EMBL" id="EAS04560.2"/>
    </source>
</evidence>
<dbReference type="Proteomes" id="UP000009168">
    <property type="component" value="Unassembled WGS sequence"/>
</dbReference>
<dbReference type="GeneID" id="7829203"/>
<dbReference type="GO" id="GO:0047631">
    <property type="term" value="F:ADP-ribose diphosphatase activity"/>
    <property type="evidence" value="ECO:0007669"/>
    <property type="project" value="TreeGrafter"/>
</dbReference>
<evidence type="ECO:0000256" key="1">
    <source>
        <dbReference type="ARBA" id="ARBA00005582"/>
    </source>
</evidence>
<sequence length="271" mass="32158">MDESFKYRKDEFSGIHITTENQKFDSEEQFKKQVEHFINQRQQEDNDISSIWIKLSPENVYLSHSLNQLGFDVHHSQNQYIMFNKWMNPQKVNKIPSYSTHYISCAPVVISEDDHILLQKQGSKWGVPADTQKQIGMKLDNLAQEIIKKSFTLQNSESPNLKFQDLILIREITKTQSGHPDILFAMQYKCDLKYPLINQNDSEYKWVPLDNLALFIRDNQDHIHYPLHYLILERVNTLHEQKKLNVPNPDVKKLDYYFKRFDSHNTVFPML</sequence>
<dbReference type="InParanoid" id="I7MAG7"/>
<proteinExistence type="inferred from homology"/>
<dbReference type="GO" id="GO:0051287">
    <property type="term" value="F:NAD binding"/>
    <property type="evidence" value="ECO:0007669"/>
    <property type="project" value="TreeGrafter"/>
</dbReference>
<evidence type="ECO:0000313" key="5">
    <source>
        <dbReference type="Proteomes" id="UP000009168"/>
    </source>
</evidence>
<dbReference type="OrthoDB" id="447842at2759"/>
<dbReference type="Gene3D" id="3.40.630.30">
    <property type="match status" value="1"/>
</dbReference>
<dbReference type="InterPro" id="IPR040618">
    <property type="entry name" value="Pre-Nudix"/>
</dbReference>
<feature type="domain" description="Pre-nudix hydrolase" evidence="3">
    <location>
        <begin position="5"/>
        <end position="87"/>
    </location>
</feature>
<dbReference type="Pfam" id="PF18290">
    <property type="entry name" value="Nudix_hydro"/>
    <property type="match status" value="1"/>
</dbReference>
<evidence type="ECO:0000259" key="3">
    <source>
        <dbReference type="Pfam" id="PF18290"/>
    </source>
</evidence>
<keyword evidence="5" id="KW-1185">Reference proteome</keyword>
<dbReference type="AlphaFoldDB" id="I7MAG7"/>
<dbReference type="InterPro" id="IPR003293">
    <property type="entry name" value="Nudix_hydrolase6-like"/>
</dbReference>
<name>I7MAG7_TETTS</name>
<dbReference type="GO" id="GO:0035529">
    <property type="term" value="F:NADH pyrophosphatase activity"/>
    <property type="evidence" value="ECO:0007669"/>
    <property type="project" value="TreeGrafter"/>
</dbReference>
<dbReference type="KEGG" id="tet:TTHERM_00238800"/>
<dbReference type="PANTHER" id="PTHR13994:SF13">
    <property type="entry name" value="FI03680P"/>
    <property type="match status" value="1"/>
</dbReference>
<keyword evidence="2" id="KW-0378">Hydrolase</keyword>
<dbReference type="EMBL" id="GG662443">
    <property type="protein sequence ID" value="EAS04560.2"/>
    <property type="molecule type" value="Genomic_DNA"/>
</dbReference>
<organism evidence="4 5">
    <name type="scientific">Tetrahymena thermophila (strain SB210)</name>
    <dbReference type="NCBI Taxonomy" id="312017"/>
    <lineage>
        <taxon>Eukaryota</taxon>
        <taxon>Sar</taxon>
        <taxon>Alveolata</taxon>
        <taxon>Ciliophora</taxon>
        <taxon>Intramacronucleata</taxon>
        <taxon>Oligohymenophorea</taxon>
        <taxon>Hymenostomatida</taxon>
        <taxon>Tetrahymenina</taxon>
        <taxon>Tetrahymenidae</taxon>
        <taxon>Tetrahymena</taxon>
    </lineage>
</organism>
<comment type="similarity">
    <text evidence="1">Belongs to the Nudix hydrolase family.</text>
</comment>
<accession>I7MAG7</accession>
<dbReference type="RefSeq" id="XP_001024805.2">
    <property type="nucleotide sequence ID" value="XM_001024805.2"/>
</dbReference>
<reference evidence="5" key="1">
    <citation type="journal article" date="2006" name="PLoS Biol.">
        <title>Macronuclear genome sequence of the ciliate Tetrahymena thermophila, a model eukaryote.</title>
        <authorList>
            <person name="Eisen J.A."/>
            <person name="Coyne R.S."/>
            <person name="Wu M."/>
            <person name="Wu D."/>
            <person name="Thiagarajan M."/>
            <person name="Wortman J.R."/>
            <person name="Badger J.H."/>
            <person name="Ren Q."/>
            <person name="Amedeo P."/>
            <person name="Jones K.M."/>
            <person name="Tallon L.J."/>
            <person name="Delcher A.L."/>
            <person name="Salzberg S.L."/>
            <person name="Silva J.C."/>
            <person name="Haas B.J."/>
            <person name="Majoros W.H."/>
            <person name="Farzad M."/>
            <person name="Carlton J.M."/>
            <person name="Smith R.K. Jr."/>
            <person name="Garg J."/>
            <person name="Pearlman R.E."/>
            <person name="Karrer K.M."/>
            <person name="Sun L."/>
            <person name="Manning G."/>
            <person name="Elde N.C."/>
            <person name="Turkewitz A.P."/>
            <person name="Asai D.J."/>
            <person name="Wilkes D.E."/>
            <person name="Wang Y."/>
            <person name="Cai H."/>
            <person name="Collins K."/>
            <person name="Stewart B.A."/>
            <person name="Lee S.R."/>
            <person name="Wilamowska K."/>
            <person name="Weinberg Z."/>
            <person name="Ruzzo W.L."/>
            <person name="Wloga D."/>
            <person name="Gaertig J."/>
            <person name="Frankel J."/>
            <person name="Tsao C.-C."/>
            <person name="Gorovsky M.A."/>
            <person name="Keeling P.J."/>
            <person name="Waller R.F."/>
            <person name="Patron N.J."/>
            <person name="Cherry J.M."/>
            <person name="Stover N.A."/>
            <person name="Krieger C.J."/>
            <person name="del Toro C."/>
            <person name="Ryder H.F."/>
            <person name="Williamson S.C."/>
            <person name="Barbeau R.A."/>
            <person name="Hamilton E.P."/>
            <person name="Orias E."/>
        </authorList>
    </citation>
    <scope>NUCLEOTIDE SEQUENCE [LARGE SCALE GENOMIC DNA]</scope>
    <source>
        <strain evidence="5">SB210</strain>
    </source>
</reference>